<reference evidence="3 4" key="1">
    <citation type="submission" date="2023-11" db="EMBL/GenBank/DDBJ databases">
        <authorList>
            <person name="Hedman E."/>
            <person name="Englund M."/>
            <person name="Stromberg M."/>
            <person name="Nyberg Akerstrom W."/>
            <person name="Nylinder S."/>
            <person name="Jareborg N."/>
            <person name="Kallberg Y."/>
            <person name="Kronander E."/>
        </authorList>
    </citation>
    <scope>NUCLEOTIDE SEQUENCE [LARGE SCALE GENOMIC DNA]</scope>
</reference>
<feature type="compositionally biased region" description="Acidic residues" evidence="1">
    <location>
        <begin position="42"/>
        <end position="61"/>
    </location>
</feature>
<feature type="compositionally biased region" description="Polar residues" evidence="1">
    <location>
        <begin position="77"/>
        <end position="93"/>
    </location>
</feature>
<proteinExistence type="predicted"/>
<dbReference type="AlphaFoldDB" id="A0AAV1LAV5"/>
<dbReference type="Proteomes" id="UP001314205">
    <property type="component" value="Unassembled WGS sequence"/>
</dbReference>
<evidence type="ECO:0000256" key="1">
    <source>
        <dbReference type="SAM" id="MobiDB-lite"/>
    </source>
</evidence>
<evidence type="ECO:0000259" key="2">
    <source>
        <dbReference type="Pfam" id="PF13843"/>
    </source>
</evidence>
<feature type="domain" description="PiggyBac transposable element-derived protein" evidence="2">
    <location>
        <begin position="134"/>
        <end position="500"/>
    </location>
</feature>
<protein>
    <recommendedName>
        <fullName evidence="2">PiggyBac transposable element-derived protein domain-containing protein</fullName>
    </recommendedName>
</protein>
<evidence type="ECO:0000313" key="3">
    <source>
        <dbReference type="EMBL" id="CAK1592616.1"/>
    </source>
</evidence>
<feature type="compositionally biased region" description="Acidic residues" evidence="1">
    <location>
        <begin position="18"/>
        <end position="35"/>
    </location>
</feature>
<comment type="caution">
    <text evidence="3">The sequence shown here is derived from an EMBL/GenBank/DDBJ whole genome shotgun (WGS) entry which is preliminary data.</text>
</comment>
<name>A0AAV1LAV5_9NEOP</name>
<dbReference type="PANTHER" id="PTHR47272">
    <property type="entry name" value="DDE_TNP_1_7 DOMAIN-CONTAINING PROTEIN"/>
    <property type="match status" value="1"/>
</dbReference>
<organism evidence="3 4">
    <name type="scientific">Parnassius mnemosyne</name>
    <name type="common">clouded apollo</name>
    <dbReference type="NCBI Taxonomy" id="213953"/>
    <lineage>
        <taxon>Eukaryota</taxon>
        <taxon>Metazoa</taxon>
        <taxon>Ecdysozoa</taxon>
        <taxon>Arthropoda</taxon>
        <taxon>Hexapoda</taxon>
        <taxon>Insecta</taxon>
        <taxon>Pterygota</taxon>
        <taxon>Neoptera</taxon>
        <taxon>Endopterygota</taxon>
        <taxon>Lepidoptera</taxon>
        <taxon>Glossata</taxon>
        <taxon>Ditrysia</taxon>
        <taxon>Papilionoidea</taxon>
        <taxon>Papilionidae</taxon>
        <taxon>Parnassiinae</taxon>
        <taxon>Parnassini</taxon>
        <taxon>Parnassius</taxon>
        <taxon>Driopa</taxon>
    </lineage>
</organism>
<evidence type="ECO:0000313" key="4">
    <source>
        <dbReference type="Proteomes" id="UP001314205"/>
    </source>
</evidence>
<keyword evidence="4" id="KW-1185">Reference proteome</keyword>
<dbReference type="InterPro" id="IPR029526">
    <property type="entry name" value="PGBD"/>
</dbReference>
<dbReference type="PROSITE" id="PS00018">
    <property type="entry name" value="EF_HAND_1"/>
    <property type="match status" value="1"/>
</dbReference>
<gene>
    <name evidence="3" type="ORF">PARMNEM_LOCUS12533</name>
</gene>
<accession>A0AAV1LAV5</accession>
<dbReference type="PANTHER" id="PTHR47272:SF2">
    <property type="entry name" value="PIGGYBAC TRANSPOSABLE ELEMENT-DERIVED PROTEIN 3-LIKE"/>
    <property type="match status" value="1"/>
</dbReference>
<dbReference type="InterPro" id="IPR018247">
    <property type="entry name" value="EF_Hand_1_Ca_BS"/>
</dbReference>
<dbReference type="Pfam" id="PF13843">
    <property type="entry name" value="DDE_Tnp_1_7"/>
    <property type="match status" value="1"/>
</dbReference>
<feature type="region of interest" description="Disordered" evidence="1">
    <location>
        <begin position="15"/>
        <end position="95"/>
    </location>
</feature>
<dbReference type="EMBL" id="CAVLGL010000087">
    <property type="protein sequence ID" value="CAK1592616.1"/>
    <property type="molecule type" value="Genomic_DNA"/>
</dbReference>
<sequence>MTFRPLPADEIAKLLNEINEDSEDGMEDDDDSVADPDYRAEDEMEQEQFSGDENEDDEVNLEEIIHSLEDNQPDPSPSTSAVPTRSQQTQSVVQPRKPLKLNLRWKMKCLLLNEHQLRFLGNENLPTNVLELDTPIQIFLSLFSKDLIDFIATQTNLYIVQKDPNNNFRVSTTDIQQFIGIVSFIMSLVQLPRVTHHWSSTIGTPMIQEIMPVKMFEKIRQFIHFNDNLQNFPREHPEFDRLFKLRPVVQKLNQSFSEIPLEQYLCVDEQICSTKARNNLKRYNPKKPHKWGYKIYVLSGVSGFAYKIEPETGSENVVLPNEPDLGASSNVIVRLSREIPRNQNYRLYFDNYFTSLPLLEYLSQNGILSLGTIRRNRIPDCKLPTDKEMSKKDRGYSVEYVADVNGVDVATVAWKDNKVVNLASSFVGEMPKAQVRRYDKKTKQYITIDRPNIVGEYNRHMGGVDLIDSIMGCYKIRLRSKRWQVRMFYHLLDLSIANAWLLYKRIQKAKGLQEKHLNSADFRLQVATTLCKLSVPSKIKNRRSIENELQSKRHKGPAQHVPPVAIRQDQTGHWPVWTEKRIRCKFPKCSGVSQTICEKCGVALCYNKHNNCFKQFHLS</sequence>